<feature type="transmembrane region" description="Helical" evidence="1">
    <location>
        <begin position="20"/>
        <end position="37"/>
    </location>
</feature>
<name>A0A0F9VUX9_9ZZZZ</name>
<organism evidence="2">
    <name type="scientific">marine sediment metagenome</name>
    <dbReference type="NCBI Taxonomy" id="412755"/>
    <lineage>
        <taxon>unclassified sequences</taxon>
        <taxon>metagenomes</taxon>
        <taxon>ecological metagenomes</taxon>
    </lineage>
</organism>
<gene>
    <name evidence="2" type="ORF">LCGC14_0051970</name>
</gene>
<evidence type="ECO:0000313" key="2">
    <source>
        <dbReference type="EMBL" id="KKO07855.1"/>
    </source>
</evidence>
<keyword evidence="1" id="KW-0812">Transmembrane</keyword>
<proteinExistence type="predicted"/>
<sequence length="85" mass="9759">MEEKFQLVVDFFQENPSYTYLLFSAVFLVYGIGNLINKDWAIDPANSTQKFNYDIFGHNAFRYGKGILFILGGIVAIVMFFSTLE</sequence>
<feature type="transmembrane region" description="Helical" evidence="1">
    <location>
        <begin position="66"/>
        <end position="84"/>
    </location>
</feature>
<evidence type="ECO:0000256" key="1">
    <source>
        <dbReference type="SAM" id="Phobius"/>
    </source>
</evidence>
<dbReference type="Pfam" id="PF15562">
    <property type="entry name" value="Imm17"/>
    <property type="match status" value="1"/>
</dbReference>
<keyword evidence="1" id="KW-0472">Membrane</keyword>
<evidence type="ECO:0008006" key="3">
    <source>
        <dbReference type="Google" id="ProtNLM"/>
    </source>
</evidence>
<protein>
    <recommendedName>
        <fullName evidence="3">Immunity protein 17</fullName>
    </recommendedName>
</protein>
<comment type="caution">
    <text evidence="2">The sequence shown here is derived from an EMBL/GenBank/DDBJ whole genome shotgun (WGS) entry which is preliminary data.</text>
</comment>
<reference evidence="2" key="1">
    <citation type="journal article" date="2015" name="Nature">
        <title>Complex archaea that bridge the gap between prokaryotes and eukaryotes.</title>
        <authorList>
            <person name="Spang A."/>
            <person name="Saw J.H."/>
            <person name="Jorgensen S.L."/>
            <person name="Zaremba-Niedzwiedzka K."/>
            <person name="Martijn J."/>
            <person name="Lind A.E."/>
            <person name="van Eijk R."/>
            <person name="Schleper C."/>
            <person name="Guy L."/>
            <person name="Ettema T.J."/>
        </authorList>
    </citation>
    <scope>NUCLEOTIDE SEQUENCE</scope>
</reference>
<dbReference type="AlphaFoldDB" id="A0A0F9VUX9"/>
<keyword evidence="1" id="KW-1133">Transmembrane helix</keyword>
<dbReference type="InterPro" id="IPR029087">
    <property type="entry name" value="Imm17"/>
</dbReference>
<dbReference type="EMBL" id="LAZR01000011">
    <property type="protein sequence ID" value="KKO07855.1"/>
    <property type="molecule type" value="Genomic_DNA"/>
</dbReference>
<accession>A0A0F9VUX9</accession>